<evidence type="ECO:0000313" key="2">
    <source>
        <dbReference type="EMBL" id="MDZ5472390.1"/>
    </source>
</evidence>
<keyword evidence="1" id="KW-1133">Transmembrane helix</keyword>
<accession>A0ABU5IZ62</accession>
<evidence type="ECO:0000256" key="1">
    <source>
        <dbReference type="SAM" id="Phobius"/>
    </source>
</evidence>
<dbReference type="EMBL" id="JAXOFX010000006">
    <property type="protein sequence ID" value="MDZ5472390.1"/>
    <property type="molecule type" value="Genomic_DNA"/>
</dbReference>
<protein>
    <recommendedName>
        <fullName evidence="4">CPBP family intramembrane metalloprotease</fullName>
    </recommendedName>
</protein>
<keyword evidence="1" id="KW-0472">Membrane</keyword>
<comment type="caution">
    <text evidence="2">The sequence shown here is derived from an EMBL/GenBank/DDBJ whole genome shotgun (WGS) entry which is preliminary data.</text>
</comment>
<feature type="transmembrane region" description="Helical" evidence="1">
    <location>
        <begin position="37"/>
        <end position="56"/>
    </location>
</feature>
<evidence type="ECO:0008006" key="4">
    <source>
        <dbReference type="Google" id="ProtNLM"/>
    </source>
</evidence>
<feature type="transmembrane region" description="Helical" evidence="1">
    <location>
        <begin position="12"/>
        <end position="31"/>
    </location>
</feature>
<evidence type="ECO:0000313" key="3">
    <source>
        <dbReference type="Proteomes" id="UP001290455"/>
    </source>
</evidence>
<proteinExistence type="predicted"/>
<keyword evidence="3" id="KW-1185">Reference proteome</keyword>
<keyword evidence="1" id="KW-0812">Transmembrane</keyword>
<organism evidence="2 3">
    <name type="scientific">Robertmurraya mangrovi</name>
    <dbReference type="NCBI Taxonomy" id="3098077"/>
    <lineage>
        <taxon>Bacteria</taxon>
        <taxon>Bacillati</taxon>
        <taxon>Bacillota</taxon>
        <taxon>Bacilli</taxon>
        <taxon>Bacillales</taxon>
        <taxon>Bacillaceae</taxon>
        <taxon>Robertmurraya</taxon>
    </lineage>
</organism>
<gene>
    <name evidence="2" type="ORF">SM124_11590</name>
</gene>
<sequence>MKERKEKKFNVPVGSKGAITFGSALAITISWSIHKSILWAIIHGFFSWFYVIYYILTR</sequence>
<reference evidence="2 3" key="1">
    <citation type="submission" date="2023-11" db="EMBL/GenBank/DDBJ databases">
        <title>Bacillus jintuensis, isolated from a mudflat on the Beibu Gulf coast.</title>
        <authorList>
            <person name="Li M."/>
        </authorList>
    </citation>
    <scope>NUCLEOTIDE SEQUENCE [LARGE SCALE GENOMIC DNA]</scope>
    <source>
        <strain evidence="2 3">31A1R</strain>
    </source>
</reference>
<name>A0ABU5IZ62_9BACI</name>
<dbReference type="Proteomes" id="UP001290455">
    <property type="component" value="Unassembled WGS sequence"/>
</dbReference>
<dbReference type="RefSeq" id="WP_322446680.1">
    <property type="nucleotide sequence ID" value="NZ_JAXOFX010000006.1"/>
</dbReference>